<accession>A0ABP8HES6</accession>
<dbReference type="PRINTS" id="PR00080">
    <property type="entry name" value="SDRFAMILY"/>
</dbReference>
<dbReference type="InterPro" id="IPR002347">
    <property type="entry name" value="SDR_fam"/>
</dbReference>
<dbReference type="RefSeq" id="WP_345251164.1">
    <property type="nucleotide sequence ID" value="NZ_BAABFO010000019.1"/>
</dbReference>
<evidence type="ECO:0000256" key="1">
    <source>
        <dbReference type="ARBA" id="ARBA00006484"/>
    </source>
</evidence>
<comment type="caution">
    <text evidence="2">The sequence shown here is derived from an EMBL/GenBank/DDBJ whole genome shotgun (WGS) entry which is preliminary data.</text>
</comment>
<dbReference type="EMBL" id="BAABFO010000019">
    <property type="protein sequence ID" value="GAA4338235.1"/>
    <property type="molecule type" value="Genomic_DNA"/>
</dbReference>
<dbReference type="Gene3D" id="3.40.50.720">
    <property type="entry name" value="NAD(P)-binding Rossmann-like Domain"/>
    <property type="match status" value="1"/>
</dbReference>
<dbReference type="PANTHER" id="PTHR42760:SF129">
    <property type="entry name" value="OXIDOREDUCTASE"/>
    <property type="match status" value="1"/>
</dbReference>
<dbReference type="PANTHER" id="PTHR42760">
    <property type="entry name" value="SHORT-CHAIN DEHYDROGENASES/REDUCTASES FAMILY MEMBER"/>
    <property type="match status" value="1"/>
</dbReference>
<evidence type="ECO:0000313" key="2">
    <source>
        <dbReference type="EMBL" id="GAA4338235.1"/>
    </source>
</evidence>
<protein>
    <submittedName>
        <fullName evidence="2">SDR family oxidoreductase</fullName>
    </submittedName>
</protein>
<dbReference type="SUPFAM" id="SSF51735">
    <property type="entry name" value="NAD(P)-binding Rossmann-fold domains"/>
    <property type="match status" value="1"/>
</dbReference>
<evidence type="ECO:0000313" key="3">
    <source>
        <dbReference type="Proteomes" id="UP001501671"/>
    </source>
</evidence>
<dbReference type="CDD" id="cd05233">
    <property type="entry name" value="SDR_c"/>
    <property type="match status" value="1"/>
</dbReference>
<organism evidence="2 3">
    <name type="scientific">Pigmentiphaga soli</name>
    <dbReference type="NCBI Taxonomy" id="1007095"/>
    <lineage>
        <taxon>Bacteria</taxon>
        <taxon>Pseudomonadati</taxon>
        <taxon>Pseudomonadota</taxon>
        <taxon>Betaproteobacteria</taxon>
        <taxon>Burkholderiales</taxon>
        <taxon>Alcaligenaceae</taxon>
        <taxon>Pigmentiphaga</taxon>
    </lineage>
</organism>
<sequence>MAHTSVRENAKNGTTALVTGGSRGIGRAIVARLLRDGHQVVNFSRTPPEQMLPGETFRSVDLAVAEQARQAVGELAAERQVLLLVNNAGMVELADVEAMSPDLLQRTMAINVVAPLLLVQGLLPGMKAARHGRIVNIGSRAALGKPGRTAYGGSKAALAGMSRTWALELAPHGITVNTVSPGPVATEFFDRSNPAGEARSRLESAIPVGRMGRPDEIAHVVAMLLDPLAGYVTGQVINVCGGLTIGATGN</sequence>
<dbReference type="InterPro" id="IPR036291">
    <property type="entry name" value="NAD(P)-bd_dom_sf"/>
</dbReference>
<dbReference type="PRINTS" id="PR00081">
    <property type="entry name" value="GDHRDH"/>
</dbReference>
<keyword evidence="3" id="KW-1185">Reference proteome</keyword>
<proteinExistence type="inferred from homology"/>
<gene>
    <name evidence="2" type="ORF">GCM10023144_34970</name>
</gene>
<reference evidence="3" key="1">
    <citation type="journal article" date="2019" name="Int. J. Syst. Evol. Microbiol.">
        <title>The Global Catalogue of Microorganisms (GCM) 10K type strain sequencing project: providing services to taxonomists for standard genome sequencing and annotation.</title>
        <authorList>
            <consortium name="The Broad Institute Genomics Platform"/>
            <consortium name="The Broad Institute Genome Sequencing Center for Infectious Disease"/>
            <person name="Wu L."/>
            <person name="Ma J."/>
        </authorList>
    </citation>
    <scope>NUCLEOTIDE SEQUENCE [LARGE SCALE GENOMIC DNA]</scope>
    <source>
        <strain evidence="3">JCM 17666</strain>
    </source>
</reference>
<dbReference type="Proteomes" id="UP001501671">
    <property type="component" value="Unassembled WGS sequence"/>
</dbReference>
<dbReference type="Pfam" id="PF13561">
    <property type="entry name" value="adh_short_C2"/>
    <property type="match status" value="1"/>
</dbReference>
<comment type="similarity">
    <text evidence="1">Belongs to the short-chain dehydrogenases/reductases (SDR) family.</text>
</comment>
<name>A0ABP8HES6_9BURK</name>